<dbReference type="VEuPathDB" id="FungiDB:CLCR_01736"/>
<dbReference type="Gene3D" id="4.10.60.10">
    <property type="entry name" value="Zinc finger, CCHC-type"/>
    <property type="match status" value="1"/>
</dbReference>
<reference evidence="5" key="1">
    <citation type="submission" date="2015-07" db="EMBL/GenBank/DDBJ databases">
        <authorList>
            <person name="Teixeira M.M."/>
            <person name="Souza R.C."/>
            <person name="Almeida L.G."/>
            <person name="Vicente V.A."/>
            <person name="de Hoog S."/>
            <person name="Bocca A.L."/>
            <person name="de Almeida S.R."/>
            <person name="Vasconcelos A.T."/>
            <person name="Felipe M.S."/>
        </authorList>
    </citation>
    <scope>NUCLEOTIDE SEQUENCE [LARGE SCALE GENOMIC DNA]</scope>
    <source>
        <strain evidence="5">KSF</strain>
    </source>
</reference>
<evidence type="ECO:0000256" key="1">
    <source>
        <dbReference type="PROSITE-ProRule" id="PRU00047"/>
    </source>
</evidence>
<evidence type="ECO:0000313" key="5">
    <source>
        <dbReference type="Proteomes" id="UP000094526"/>
    </source>
</evidence>
<keyword evidence="5" id="KW-1185">Reference proteome</keyword>
<feature type="domain" description="CCHC-type" evidence="3">
    <location>
        <begin position="5"/>
        <end position="20"/>
    </location>
</feature>
<name>A0A1C1CAP3_9EURO</name>
<dbReference type="SUPFAM" id="SSF57756">
    <property type="entry name" value="Retrovirus zinc finger-like domains"/>
    <property type="match status" value="1"/>
</dbReference>
<keyword evidence="1" id="KW-0479">Metal-binding</keyword>
<sequence length="124" mass="13177">MDRGCYNCGDSSHQARDCPKKGNPTWSPQQRLLSTSQAKVMLQVSVKFVKQNLKRTYPHCAQVGMKVTLLATVLRLLLSETRAAGGAALAATPTALVVEMPMAVVTPTVAEPVENAIAAAARAT</sequence>
<dbReference type="GO" id="GO:0003676">
    <property type="term" value="F:nucleic acid binding"/>
    <property type="evidence" value="ECO:0007669"/>
    <property type="project" value="InterPro"/>
</dbReference>
<dbReference type="InterPro" id="IPR036875">
    <property type="entry name" value="Znf_CCHC_sf"/>
</dbReference>
<organism evidence="4 5">
    <name type="scientific">Cladophialophora carrionii</name>
    <dbReference type="NCBI Taxonomy" id="86049"/>
    <lineage>
        <taxon>Eukaryota</taxon>
        <taxon>Fungi</taxon>
        <taxon>Dikarya</taxon>
        <taxon>Ascomycota</taxon>
        <taxon>Pezizomycotina</taxon>
        <taxon>Eurotiomycetes</taxon>
        <taxon>Chaetothyriomycetidae</taxon>
        <taxon>Chaetothyriales</taxon>
        <taxon>Herpotrichiellaceae</taxon>
        <taxon>Cladophialophora</taxon>
    </lineage>
</organism>
<evidence type="ECO:0000256" key="2">
    <source>
        <dbReference type="SAM" id="MobiDB-lite"/>
    </source>
</evidence>
<accession>A0A1C1CAP3</accession>
<evidence type="ECO:0000259" key="3">
    <source>
        <dbReference type="PROSITE" id="PS50158"/>
    </source>
</evidence>
<dbReference type="Proteomes" id="UP000094526">
    <property type="component" value="Unassembled WGS sequence"/>
</dbReference>
<dbReference type="OrthoDB" id="3863715at2759"/>
<dbReference type="EMBL" id="LGRB01000019">
    <property type="protein sequence ID" value="OCT45531.1"/>
    <property type="molecule type" value="Genomic_DNA"/>
</dbReference>
<dbReference type="PROSITE" id="PS50158">
    <property type="entry name" value="ZF_CCHC"/>
    <property type="match status" value="1"/>
</dbReference>
<comment type="caution">
    <text evidence="4">The sequence shown here is derived from an EMBL/GenBank/DDBJ whole genome shotgun (WGS) entry which is preliminary data.</text>
</comment>
<evidence type="ECO:0000313" key="4">
    <source>
        <dbReference type="EMBL" id="OCT45531.1"/>
    </source>
</evidence>
<dbReference type="eggNOG" id="KOG4400">
    <property type="taxonomic scope" value="Eukaryota"/>
</dbReference>
<gene>
    <name evidence="4" type="ORF">CLCR_01736</name>
</gene>
<proteinExistence type="predicted"/>
<dbReference type="InterPro" id="IPR001878">
    <property type="entry name" value="Znf_CCHC"/>
</dbReference>
<dbReference type="Pfam" id="PF00098">
    <property type="entry name" value="zf-CCHC"/>
    <property type="match status" value="1"/>
</dbReference>
<protein>
    <recommendedName>
        <fullName evidence="3">CCHC-type domain-containing protein</fullName>
    </recommendedName>
</protein>
<dbReference type="SMART" id="SM00343">
    <property type="entry name" value="ZnF_C2HC"/>
    <property type="match status" value="1"/>
</dbReference>
<keyword evidence="1" id="KW-0862">Zinc</keyword>
<feature type="region of interest" description="Disordered" evidence="2">
    <location>
        <begin position="1"/>
        <end position="28"/>
    </location>
</feature>
<dbReference type="GO" id="GO:0008270">
    <property type="term" value="F:zinc ion binding"/>
    <property type="evidence" value="ECO:0007669"/>
    <property type="project" value="UniProtKB-KW"/>
</dbReference>
<keyword evidence="1" id="KW-0863">Zinc-finger</keyword>
<dbReference type="AlphaFoldDB" id="A0A1C1CAP3"/>